<accession>A0ABZ0IWD1</accession>
<gene>
    <name evidence="1" type="ORF">RT717_08500</name>
</gene>
<name>A0ABZ0IWD1_9BACT</name>
<protein>
    <submittedName>
        <fullName evidence="1">Uncharacterized protein</fullName>
    </submittedName>
</protein>
<organism evidence="1 2">
    <name type="scientific">Imperialibacter roseus</name>
    <dbReference type="NCBI Taxonomy" id="1324217"/>
    <lineage>
        <taxon>Bacteria</taxon>
        <taxon>Pseudomonadati</taxon>
        <taxon>Bacteroidota</taxon>
        <taxon>Cytophagia</taxon>
        <taxon>Cytophagales</taxon>
        <taxon>Flammeovirgaceae</taxon>
        <taxon>Imperialibacter</taxon>
    </lineage>
</organism>
<reference evidence="1 2" key="1">
    <citation type="journal article" date="2023" name="Microbiol. Resour. Announc.">
        <title>Complete Genome Sequence of Imperialibacter roseus strain P4T.</title>
        <authorList>
            <person name="Tizabi D.R."/>
            <person name="Bachvaroff T."/>
            <person name="Hill R.T."/>
        </authorList>
    </citation>
    <scope>NUCLEOTIDE SEQUENCE [LARGE SCALE GENOMIC DNA]</scope>
    <source>
        <strain evidence="1 2">P4T</strain>
    </source>
</reference>
<keyword evidence="2" id="KW-1185">Reference proteome</keyword>
<evidence type="ECO:0000313" key="2">
    <source>
        <dbReference type="Proteomes" id="UP001302349"/>
    </source>
</evidence>
<dbReference type="Proteomes" id="UP001302349">
    <property type="component" value="Chromosome"/>
</dbReference>
<proteinExistence type="predicted"/>
<sequence>MELRALSDNNVSMSNVSSYDSSHFDDQYKIKITSKKLHSGRCQVKFYASIADRKQLYGYVLVNAEETLKKVMERIRMRLDRMNTSDSFHHINLYSIGKKDADDLNFIIFDA</sequence>
<dbReference type="RefSeq" id="WP_317491310.1">
    <property type="nucleotide sequence ID" value="NZ_CP136051.1"/>
</dbReference>
<dbReference type="EMBL" id="CP136051">
    <property type="protein sequence ID" value="WOK08675.1"/>
    <property type="molecule type" value="Genomic_DNA"/>
</dbReference>
<evidence type="ECO:0000313" key="1">
    <source>
        <dbReference type="EMBL" id="WOK08675.1"/>
    </source>
</evidence>